<keyword evidence="3" id="KW-1185">Reference proteome</keyword>
<dbReference type="PANTHER" id="PTHR34580:SF1">
    <property type="entry name" value="PROTEIN PAFC"/>
    <property type="match status" value="1"/>
</dbReference>
<dbReference type="Proteomes" id="UP001477672">
    <property type="component" value="Unassembled WGS sequence"/>
</dbReference>
<dbReference type="Gene3D" id="1.10.10.10">
    <property type="entry name" value="Winged helix-like DNA-binding domain superfamily/Winged helix DNA-binding domain"/>
    <property type="match status" value="1"/>
</dbReference>
<dbReference type="PROSITE" id="PS52050">
    <property type="entry name" value="WYL"/>
    <property type="match status" value="1"/>
</dbReference>
<evidence type="ECO:0000259" key="1">
    <source>
        <dbReference type="Pfam" id="PF13280"/>
    </source>
</evidence>
<evidence type="ECO:0000313" key="3">
    <source>
        <dbReference type="Proteomes" id="UP001477672"/>
    </source>
</evidence>
<dbReference type="RefSeq" id="WP_349216678.1">
    <property type="nucleotide sequence ID" value="NZ_JBBMFA010000101.1"/>
</dbReference>
<dbReference type="PANTHER" id="PTHR34580">
    <property type="match status" value="1"/>
</dbReference>
<proteinExistence type="predicted"/>
<feature type="domain" description="WYL" evidence="1">
    <location>
        <begin position="147"/>
        <end position="223"/>
    </location>
</feature>
<accession>A0ABV1GHP8</accession>
<dbReference type="EMBL" id="JBBMFA010000101">
    <property type="protein sequence ID" value="MEQ2521168.1"/>
    <property type="molecule type" value="Genomic_DNA"/>
</dbReference>
<gene>
    <name evidence="2" type="ORF">WMO24_12120</name>
</gene>
<dbReference type="InterPro" id="IPR051534">
    <property type="entry name" value="CBASS_pafABC_assoc_protein"/>
</dbReference>
<organism evidence="2 3">
    <name type="scientific">Ruthenibacterium intestinale</name>
    <dbReference type="NCBI Taxonomy" id="3133163"/>
    <lineage>
        <taxon>Bacteria</taxon>
        <taxon>Bacillati</taxon>
        <taxon>Bacillota</taxon>
        <taxon>Clostridia</taxon>
        <taxon>Eubacteriales</taxon>
        <taxon>Oscillospiraceae</taxon>
        <taxon>Ruthenibacterium</taxon>
    </lineage>
</organism>
<protein>
    <submittedName>
        <fullName evidence="2">WYL domain-containing protein</fullName>
    </submittedName>
</protein>
<dbReference type="Pfam" id="PF13280">
    <property type="entry name" value="WYL"/>
    <property type="match status" value="1"/>
</dbReference>
<name>A0ABV1GHP8_9FIRM</name>
<reference evidence="2 3" key="1">
    <citation type="submission" date="2024-03" db="EMBL/GenBank/DDBJ databases">
        <title>Human intestinal bacterial collection.</title>
        <authorList>
            <person name="Pauvert C."/>
            <person name="Hitch T.C.A."/>
            <person name="Clavel T."/>
        </authorList>
    </citation>
    <scope>NUCLEOTIDE SEQUENCE [LARGE SCALE GENOMIC DNA]</scope>
    <source>
        <strain evidence="2 3">CLA-JM-H11</strain>
    </source>
</reference>
<evidence type="ECO:0000313" key="2">
    <source>
        <dbReference type="EMBL" id="MEQ2521168.1"/>
    </source>
</evidence>
<dbReference type="InterPro" id="IPR036388">
    <property type="entry name" value="WH-like_DNA-bd_sf"/>
</dbReference>
<dbReference type="InterPro" id="IPR026881">
    <property type="entry name" value="WYL_dom"/>
</dbReference>
<comment type="caution">
    <text evidence="2">The sequence shown here is derived from an EMBL/GenBank/DDBJ whole genome shotgun (WGS) entry which is preliminary data.</text>
</comment>
<sequence length="315" mass="36574">MADTDKNTRLLELYIMLTQGEALRKSELAQKFGVAEKSIQRDIEDLRNFFTLSGESRCLVYDAKTRAYVLRADQATALTNSEVLAVAKILLESRSMVCDEMFPILDKLVRCCTPRESLKQVQSLIANEKFHYVEPHHGKMFVEQLWTIGTAVEKHQVLEITYHRTHKNDTVTRRVQPVGILFSEYYFYLAAFIEGIDKEEHFENPQDQSPTIYRIDKIEALTVTGEHFHVPYKDRFQEGEMRKRIQFMYGGELRRIRFEYTGPSIEAVLDRLPTAKVERKTETGWLVTAEVFGKGIDMWLGSQDAYIRKIKDSTI</sequence>